<reference evidence="2 3" key="1">
    <citation type="submission" date="2018-05" db="EMBL/GenBank/DDBJ databases">
        <title>Genomic Encyclopedia of Type Strains, Phase I: the one thousand microbial genomes (KMG-I) project.</title>
        <authorList>
            <person name="Kyrpides N."/>
        </authorList>
    </citation>
    <scope>NUCLEOTIDE SEQUENCE [LARGE SCALE GENOMIC DNA]</scope>
    <source>
        <strain evidence="2 3">DSM 15611</strain>
    </source>
</reference>
<dbReference type="STRING" id="1122991.GCA_000613445_03362"/>
<keyword evidence="3" id="KW-1185">Reference proteome</keyword>
<evidence type="ECO:0000313" key="2">
    <source>
        <dbReference type="EMBL" id="PXX24375.1"/>
    </source>
</evidence>
<feature type="signal peptide" evidence="1">
    <location>
        <begin position="1"/>
        <end position="20"/>
    </location>
</feature>
<comment type="caution">
    <text evidence="2">The sequence shown here is derived from an EMBL/GenBank/DDBJ whole genome shotgun (WGS) entry which is preliminary data.</text>
</comment>
<dbReference type="Proteomes" id="UP000248314">
    <property type="component" value="Unassembled WGS sequence"/>
</dbReference>
<evidence type="ECO:0000313" key="3">
    <source>
        <dbReference type="Proteomes" id="UP000248314"/>
    </source>
</evidence>
<proteinExistence type="predicted"/>
<name>A0A318I0F2_9BACT</name>
<gene>
    <name evidence="2" type="ORF">EJ73_00180</name>
</gene>
<evidence type="ECO:0008006" key="4">
    <source>
        <dbReference type="Google" id="ProtNLM"/>
    </source>
</evidence>
<accession>A0A318I0F2</accession>
<sequence>MRHVLTILVLSTLGVVTLHAQQAHNAARNEKASNSYAVLRNYEDSLSLLYNKVYQQNDVSALSTDFVETVLPYQSFRLFSPLTFYGGIAKGIFDLPSNAPDNQLQTQGTNYLGPKFTDTALLGVYLKRPELVLNRETELQTIAPEAKTTPVVIKSNAGLAEKATQVPVDPESGPIKVVITKPNFWTFKGDYYLQFLQNYVSGNWYKGGESNYSMVGAVTIQLNYNNKQKVKFDNKLELKLGFITTPSDSLHSLKSSEDLIRYTSKLGLQASKRWYYTLQLVAYTQFLRGYKNNSSMVSSDFMSPFNSNLSLGMDYNVDWFKGKLKGSIHLAPIAYNFRYVNRLALSPRYGLDANKHTLHDLGSEFTVDLMWKIAEPISWQTRLYGYTTYRRAEVEWENTFTFQFNKFISSKLFIYPRFDDGSARDSKHGYLQLREFISVGFSYTM</sequence>
<dbReference type="AlphaFoldDB" id="A0A318I0F2"/>
<dbReference type="RefSeq" id="WP_110369910.1">
    <property type="nucleotide sequence ID" value="NZ_QJJX01000002.1"/>
</dbReference>
<evidence type="ECO:0000256" key="1">
    <source>
        <dbReference type="SAM" id="SignalP"/>
    </source>
</evidence>
<dbReference type="InterPro" id="IPR021428">
    <property type="entry name" value="DUF3078"/>
</dbReference>
<protein>
    <recommendedName>
        <fullName evidence="4">DUF3078 family protein</fullName>
    </recommendedName>
</protein>
<keyword evidence="1" id="KW-0732">Signal</keyword>
<organism evidence="2 3">
    <name type="scientific">Hoylesella shahii DSM 15611 = JCM 12083</name>
    <dbReference type="NCBI Taxonomy" id="1122991"/>
    <lineage>
        <taxon>Bacteria</taxon>
        <taxon>Pseudomonadati</taxon>
        <taxon>Bacteroidota</taxon>
        <taxon>Bacteroidia</taxon>
        <taxon>Bacteroidales</taxon>
        <taxon>Prevotellaceae</taxon>
        <taxon>Hoylesella</taxon>
    </lineage>
</organism>
<dbReference type="Pfam" id="PF11276">
    <property type="entry name" value="DUF3078"/>
    <property type="match status" value="1"/>
</dbReference>
<feature type="chain" id="PRO_5016349689" description="DUF3078 family protein" evidence="1">
    <location>
        <begin position="21"/>
        <end position="445"/>
    </location>
</feature>
<dbReference type="EMBL" id="QJJX01000002">
    <property type="protein sequence ID" value="PXX24375.1"/>
    <property type="molecule type" value="Genomic_DNA"/>
</dbReference>